<keyword evidence="3" id="KW-1185">Reference proteome</keyword>
<feature type="region of interest" description="Disordered" evidence="1">
    <location>
        <begin position="1"/>
        <end position="51"/>
    </location>
</feature>
<proteinExistence type="predicted"/>
<feature type="compositionally biased region" description="Basic and acidic residues" evidence="1">
    <location>
        <begin position="41"/>
        <end position="51"/>
    </location>
</feature>
<evidence type="ECO:0000313" key="2">
    <source>
        <dbReference type="EMBL" id="KAJ1151179.1"/>
    </source>
</evidence>
<name>A0AAV7RFQ5_PLEWA</name>
<evidence type="ECO:0000256" key="1">
    <source>
        <dbReference type="SAM" id="MobiDB-lite"/>
    </source>
</evidence>
<organism evidence="2 3">
    <name type="scientific">Pleurodeles waltl</name>
    <name type="common">Iberian ribbed newt</name>
    <dbReference type="NCBI Taxonomy" id="8319"/>
    <lineage>
        <taxon>Eukaryota</taxon>
        <taxon>Metazoa</taxon>
        <taxon>Chordata</taxon>
        <taxon>Craniata</taxon>
        <taxon>Vertebrata</taxon>
        <taxon>Euteleostomi</taxon>
        <taxon>Amphibia</taxon>
        <taxon>Batrachia</taxon>
        <taxon>Caudata</taxon>
        <taxon>Salamandroidea</taxon>
        <taxon>Salamandridae</taxon>
        <taxon>Pleurodelinae</taxon>
        <taxon>Pleurodeles</taxon>
    </lineage>
</organism>
<feature type="compositionally biased region" description="Polar residues" evidence="1">
    <location>
        <begin position="11"/>
        <end position="21"/>
    </location>
</feature>
<comment type="caution">
    <text evidence="2">The sequence shown here is derived from an EMBL/GenBank/DDBJ whole genome shotgun (WGS) entry which is preliminary data.</text>
</comment>
<sequence length="165" mass="19046">MCRGELRNSETPKVSSITPLSDQEESSKLLDLPKLPKRTKKEIMQHPDKTARNQLWIPEEEDLWKKGTKSRSHRSVRWGQEPLPTRLWLQELADGKMKTVRNAALAGEEFLEDAVHVPRQMDDCSPLVEWKSRQKALAKAEVMVKQKWSCWGLERSGRTQPMGES</sequence>
<dbReference type="Proteomes" id="UP001066276">
    <property type="component" value="Chromosome 5"/>
</dbReference>
<evidence type="ECO:0000313" key="3">
    <source>
        <dbReference type="Proteomes" id="UP001066276"/>
    </source>
</evidence>
<dbReference type="AlphaFoldDB" id="A0AAV7RFQ5"/>
<feature type="compositionally biased region" description="Basic and acidic residues" evidence="1">
    <location>
        <begin position="1"/>
        <end position="10"/>
    </location>
</feature>
<reference evidence="2" key="1">
    <citation type="journal article" date="2022" name="bioRxiv">
        <title>Sequencing and chromosome-scale assembly of the giantPleurodeles waltlgenome.</title>
        <authorList>
            <person name="Brown T."/>
            <person name="Elewa A."/>
            <person name="Iarovenko S."/>
            <person name="Subramanian E."/>
            <person name="Araus A.J."/>
            <person name="Petzold A."/>
            <person name="Susuki M."/>
            <person name="Suzuki K.-i.T."/>
            <person name="Hayashi T."/>
            <person name="Toyoda A."/>
            <person name="Oliveira C."/>
            <person name="Osipova E."/>
            <person name="Leigh N.D."/>
            <person name="Simon A."/>
            <person name="Yun M.H."/>
        </authorList>
    </citation>
    <scope>NUCLEOTIDE SEQUENCE</scope>
    <source>
        <strain evidence="2">20211129_DDA</strain>
        <tissue evidence="2">Liver</tissue>
    </source>
</reference>
<dbReference type="EMBL" id="JANPWB010000009">
    <property type="protein sequence ID" value="KAJ1151179.1"/>
    <property type="molecule type" value="Genomic_DNA"/>
</dbReference>
<gene>
    <name evidence="2" type="ORF">NDU88_003966</name>
</gene>
<protein>
    <submittedName>
        <fullName evidence="2">Uncharacterized protein</fullName>
    </submittedName>
</protein>
<accession>A0AAV7RFQ5</accession>